<feature type="transmembrane region" description="Helical" evidence="9">
    <location>
        <begin position="179"/>
        <end position="198"/>
    </location>
</feature>
<keyword evidence="3 9" id="KW-0808">Transferase</keyword>
<organism evidence="10 11">
    <name type="scientific">Dyadobacter soli</name>
    <dbReference type="NCBI Taxonomy" id="659014"/>
    <lineage>
        <taxon>Bacteria</taxon>
        <taxon>Pseudomonadati</taxon>
        <taxon>Bacteroidota</taxon>
        <taxon>Cytophagia</taxon>
        <taxon>Cytophagales</taxon>
        <taxon>Spirosomataceae</taxon>
        <taxon>Dyadobacter</taxon>
    </lineage>
</organism>
<feature type="transmembrane region" description="Helical" evidence="9">
    <location>
        <begin position="244"/>
        <end position="265"/>
    </location>
</feature>
<comment type="pathway">
    <text evidence="9">Porphyrin-containing compound metabolism; heme O biosynthesis; heme O from protoheme: step 1/1.</text>
</comment>
<dbReference type="PANTHER" id="PTHR43448:SF2">
    <property type="entry name" value="PROTOHEME IX FARNESYLTRANSFERASE, MITOCHONDRIAL"/>
    <property type="match status" value="1"/>
</dbReference>
<dbReference type="EMBL" id="FNAN01000006">
    <property type="protein sequence ID" value="SDE73089.1"/>
    <property type="molecule type" value="Genomic_DNA"/>
</dbReference>
<evidence type="ECO:0000256" key="9">
    <source>
        <dbReference type="HAMAP-Rule" id="MF_00154"/>
    </source>
</evidence>
<feature type="transmembrane region" description="Helical" evidence="9">
    <location>
        <begin position="20"/>
        <end position="41"/>
    </location>
</feature>
<dbReference type="Proteomes" id="UP000198748">
    <property type="component" value="Unassembled WGS sequence"/>
</dbReference>
<evidence type="ECO:0000256" key="1">
    <source>
        <dbReference type="ARBA" id="ARBA00004141"/>
    </source>
</evidence>
<evidence type="ECO:0000313" key="11">
    <source>
        <dbReference type="Proteomes" id="UP000198748"/>
    </source>
</evidence>
<comment type="miscellaneous">
    <text evidence="9">Carbon 2 of the heme B porphyrin ring is defined according to the Fischer nomenclature.</text>
</comment>
<proteinExistence type="inferred from homology"/>
<keyword evidence="5 9" id="KW-1133">Transmembrane helix</keyword>
<dbReference type="PANTHER" id="PTHR43448">
    <property type="entry name" value="PROTOHEME IX FARNESYLTRANSFERASE, MITOCHONDRIAL"/>
    <property type="match status" value="1"/>
</dbReference>
<evidence type="ECO:0000256" key="5">
    <source>
        <dbReference type="ARBA" id="ARBA00022989"/>
    </source>
</evidence>
<comment type="function">
    <text evidence="9">Converts heme B (protoheme IX) to heme O by substitution of the vinyl group on carbon 2 of heme B porphyrin ring with a hydroxyethyl farnesyl side group.</text>
</comment>
<evidence type="ECO:0000256" key="8">
    <source>
        <dbReference type="ARBA" id="ARBA00047690"/>
    </source>
</evidence>
<comment type="subcellular location">
    <subcellularLocation>
        <location evidence="9">Cell membrane</location>
        <topology evidence="9">Multi-pass membrane protein</topology>
    </subcellularLocation>
    <subcellularLocation>
        <location evidence="1">Membrane</location>
        <topology evidence="1">Multi-pass membrane protein</topology>
    </subcellularLocation>
</comment>
<dbReference type="HAMAP" id="MF_00154">
    <property type="entry name" value="CyoE_CtaB"/>
    <property type="match status" value="1"/>
</dbReference>
<dbReference type="InterPro" id="IPR006369">
    <property type="entry name" value="Protohaem_IX_farnesylTrfase"/>
</dbReference>
<evidence type="ECO:0000256" key="3">
    <source>
        <dbReference type="ARBA" id="ARBA00022679"/>
    </source>
</evidence>
<feature type="transmembrane region" description="Helical" evidence="9">
    <location>
        <begin position="277"/>
        <end position="294"/>
    </location>
</feature>
<evidence type="ECO:0000256" key="4">
    <source>
        <dbReference type="ARBA" id="ARBA00022692"/>
    </source>
</evidence>
<dbReference type="UniPathway" id="UPA00834">
    <property type="reaction ID" value="UER00712"/>
</dbReference>
<comment type="catalytic activity">
    <reaction evidence="8 9">
        <text>heme b + (2E,6E)-farnesyl diphosphate + H2O = Fe(II)-heme o + diphosphate</text>
        <dbReference type="Rhea" id="RHEA:28070"/>
        <dbReference type="ChEBI" id="CHEBI:15377"/>
        <dbReference type="ChEBI" id="CHEBI:33019"/>
        <dbReference type="ChEBI" id="CHEBI:60344"/>
        <dbReference type="ChEBI" id="CHEBI:60530"/>
        <dbReference type="ChEBI" id="CHEBI:175763"/>
        <dbReference type="EC" id="2.5.1.141"/>
    </reaction>
</comment>
<protein>
    <recommendedName>
        <fullName evidence="9">Protoheme IX farnesyltransferase</fullName>
        <ecNumber evidence="9">2.5.1.141</ecNumber>
    </recommendedName>
    <alternativeName>
        <fullName evidence="9">Heme B farnesyltransferase</fullName>
    </alternativeName>
    <alternativeName>
        <fullName evidence="9">Heme O synthase</fullName>
    </alternativeName>
</protein>
<keyword evidence="6 9" id="KW-0350">Heme biosynthesis</keyword>
<comment type="similarity">
    <text evidence="9">Belongs to the UbiA prenyltransferase family. Protoheme IX farnesyltransferase subfamily.</text>
</comment>
<keyword evidence="7 9" id="KW-0472">Membrane</keyword>
<accession>A0A1G7FAY2</accession>
<gene>
    <name evidence="9" type="primary">ctaB</name>
    <name evidence="10" type="ORF">SAMN04487996_106329</name>
</gene>
<dbReference type="GO" id="GO:0008495">
    <property type="term" value="F:protoheme IX farnesyltransferase activity"/>
    <property type="evidence" value="ECO:0007669"/>
    <property type="project" value="UniProtKB-UniRule"/>
</dbReference>
<feature type="transmembrane region" description="Helical" evidence="9">
    <location>
        <begin position="95"/>
        <end position="115"/>
    </location>
</feature>
<dbReference type="PROSITE" id="PS00943">
    <property type="entry name" value="UBIA"/>
    <property type="match status" value="1"/>
</dbReference>
<dbReference type="AlphaFoldDB" id="A0A1G7FAY2"/>
<keyword evidence="2 9" id="KW-1003">Cell membrane</keyword>
<name>A0A1G7FAY2_9BACT</name>
<sequence length="297" mass="32762">MISVEESVSGVGKIRERLGVLFELLKFRLASLIAFSGAMGYCLGSRDVKTSDMVLFIIASIGITGAANIINQILEKDLDKMMKRTASRPLPSGRITVEQAAIWAVILGVGSLAIFVTVFNLTTGLISLLSLVLYGFVYTPLKRVGPIAVFVGAFPGAFPPMIGWVAATNHFGLEPGILFAIQFFWQFPHFWAIAWVLDEDYKRAGFKLLPANGLKDSDTTLQIMIYTLFLLPIGWLPYELGMTGINSAFIATIFGVLFLAQTFHLMRKCTDKTAKQLMFGSFIYLPIVQIAFLLDKL</sequence>
<dbReference type="Gene3D" id="1.10.357.140">
    <property type="entry name" value="UbiA prenyltransferase"/>
    <property type="match status" value="1"/>
</dbReference>
<dbReference type="GO" id="GO:0005886">
    <property type="term" value="C:plasma membrane"/>
    <property type="evidence" value="ECO:0007669"/>
    <property type="project" value="UniProtKB-SubCell"/>
</dbReference>
<dbReference type="InterPro" id="IPR000537">
    <property type="entry name" value="UbiA_prenyltransferase"/>
</dbReference>
<dbReference type="GO" id="GO:0048034">
    <property type="term" value="P:heme O biosynthetic process"/>
    <property type="evidence" value="ECO:0007669"/>
    <property type="project" value="UniProtKB-UniRule"/>
</dbReference>
<dbReference type="CDD" id="cd13957">
    <property type="entry name" value="PT_UbiA_Cox10"/>
    <property type="match status" value="1"/>
</dbReference>
<dbReference type="GO" id="GO:0006784">
    <property type="term" value="P:heme A biosynthetic process"/>
    <property type="evidence" value="ECO:0007669"/>
    <property type="project" value="TreeGrafter"/>
</dbReference>
<evidence type="ECO:0000256" key="7">
    <source>
        <dbReference type="ARBA" id="ARBA00023136"/>
    </source>
</evidence>
<dbReference type="NCBIfam" id="TIGR01473">
    <property type="entry name" value="cyoE_ctaB"/>
    <property type="match status" value="1"/>
</dbReference>
<keyword evidence="4 9" id="KW-0812">Transmembrane</keyword>
<dbReference type="STRING" id="659014.SAMN04487996_106329"/>
<reference evidence="11" key="1">
    <citation type="submission" date="2016-10" db="EMBL/GenBank/DDBJ databases">
        <authorList>
            <person name="Varghese N."/>
            <person name="Submissions S."/>
        </authorList>
    </citation>
    <scope>NUCLEOTIDE SEQUENCE [LARGE SCALE GENOMIC DNA]</scope>
    <source>
        <strain evidence="11">DSM 25329</strain>
    </source>
</reference>
<evidence type="ECO:0000256" key="6">
    <source>
        <dbReference type="ARBA" id="ARBA00023133"/>
    </source>
</evidence>
<feature type="transmembrane region" description="Helical" evidence="9">
    <location>
        <begin position="219"/>
        <end position="238"/>
    </location>
</feature>
<dbReference type="EC" id="2.5.1.141" evidence="9"/>
<evidence type="ECO:0000256" key="2">
    <source>
        <dbReference type="ARBA" id="ARBA00022475"/>
    </source>
</evidence>
<evidence type="ECO:0000313" key="10">
    <source>
        <dbReference type="EMBL" id="SDE73089.1"/>
    </source>
</evidence>
<feature type="transmembrane region" description="Helical" evidence="9">
    <location>
        <begin position="53"/>
        <end position="74"/>
    </location>
</feature>
<dbReference type="InterPro" id="IPR044878">
    <property type="entry name" value="UbiA_sf"/>
</dbReference>
<dbReference type="InterPro" id="IPR030470">
    <property type="entry name" value="UbiA_prenylTrfase_CS"/>
</dbReference>
<feature type="transmembrane region" description="Helical" evidence="9">
    <location>
        <begin position="148"/>
        <end position="167"/>
    </location>
</feature>
<keyword evidence="11" id="KW-1185">Reference proteome</keyword>
<dbReference type="RefSeq" id="WP_229212676.1">
    <property type="nucleotide sequence ID" value="NZ_FNAN01000006.1"/>
</dbReference>
<dbReference type="Pfam" id="PF01040">
    <property type="entry name" value="UbiA"/>
    <property type="match status" value="1"/>
</dbReference>